<organism evidence="2 3">
    <name type="scientific">Streptococcus massiliensis</name>
    <dbReference type="NCBI Taxonomy" id="313439"/>
    <lineage>
        <taxon>Bacteria</taxon>
        <taxon>Bacillati</taxon>
        <taxon>Bacillota</taxon>
        <taxon>Bacilli</taxon>
        <taxon>Lactobacillales</taxon>
        <taxon>Streptococcaceae</taxon>
        <taxon>Streptococcus</taxon>
    </lineage>
</organism>
<keyword evidence="2" id="KW-0378">Hydrolase</keyword>
<dbReference type="SUPFAM" id="SSF53474">
    <property type="entry name" value="alpha/beta-Hydrolases"/>
    <property type="match status" value="1"/>
</dbReference>
<dbReference type="Gene3D" id="3.40.50.1820">
    <property type="entry name" value="alpha/beta hydrolase"/>
    <property type="match status" value="1"/>
</dbReference>
<dbReference type="Pfam" id="PF00561">
    <property type="entry name" value="Abhydrolase_1"/>
    <property type="match status" value="1"/>
</dbReference>
<dbReference type="RefSeq" id="WP_018370915.1">
    <property type="nucleotide sequence ID" value="NZ_UHFR01000005.1"/>
</dbReference>
<dbReference type="STRING" id="1123307.GCA_000380065_00231"/>
<evidence type="ECO:0000313" key="3">
    <source>
        <dbReference type="Proteomes" id="UP000254634"/>
    </source>
</evidence>
<feature type="domain" description="AB hydrolase-1" evidence="1">
    <location>
        <begin position="39"/>
        <end position="143"/>
    </location>
</feature>
<dbReference type="Proteomes" id="UP000254634">
    <property type="component" value="Unassembled WGS sequence"/>
</dbReference>
<keyword evidence="2" id="KW-0012">Acyltransferase</keyword>
<keyword evidence="3" id="KW-1185">Reference proteome</keyword>
<dbReference type="ESTHER" id="9stre-a0a380kv78">
    <property type="family name" value="Zearalenone-hydrolase-fam2"/>
</dbReference>
<keyword evidence="2" id="KW-0808">Transferase</keyword>
<name>A0A380KV78_9STRE</name>
<evidence type="ECO:0000313" key="2">
    <source>
        <dbReference type="EMBL" id="SUN75823.1"/>
    </source>
</evidence>
<reference evidence="2" key="1">
    <citation type="submission" date="2018-06" db="EMBL/GenBank/DDBJ databases">
        <authorList>
            <consortium name="Pathogen Informatics"/>
            <person name="Doyle S."/>
        </authorList>
    </citation>
    <scope>NUCLEOTIDE SEQUENCE [LARGE SCALE GENOMIC DNA]</scope>
    <source>
        <strain evidence="2">NCTC13765</strain>
    </source>
</reference>
<dbReference type="EMBL" id="UHFR01000005">
    <property type="protein sequence ID" value="SUN75823.1"/>
    <property type="molecule type" value="Genomic_DNA"/>
</dbReference>
<dbReference type="AlphaFoldDB" id="A0A380KV78"/>
<proteinExistence type="predicted"/>
<dbReference type="OrthoDB" id="252464at2"/>
<dbReference type="GO" id="GO:0016787">
    <property type="term" value="F:hydrolase activity"/>
    <property type="evidence" value="ECO:0007669"/>
    <property type="project" value="UniProtKB-KW"/>
</dbReference>
<dbReference type="GO" id="GO:0016746">
    <property type="term" value="F:acyltransferase activity"/>
    <property type="evidence" value="ECO:0007669"/>
    <property type="project" value="UniProtKB-KW"/>
</dbReference>
<accession>A0A380KV78</accession>
<gene>
    <name evidence="2" type="ORF">NCTC13765_00263</name>
</gene>
<dbReference type="InterPro" id="IPR029058">
    <property type="entry name" value="AB_hydrolase_fold"/>
</dbReference>
<sequence length="339" mass="38668">MTYDRKALWLIRATHMAEKQFKLEDGSVINYGEGSDNGPALLLIHGQEVSWQDYAKVLGDLSKKYHVFAVDCYGHGKSSKNPAKYSAVANGQDFILFIKRVIKQPVLLSGHSSGGLLATWIAANEPDLVKGLLIEDAPFFSTESGRAQSTFAWLGFKDMHDFLTSGQKNYTRYFLDHTYLEQAFGKENFYKIVKKPALNYLKKYPNKIPRIWYYPPFLGVNTIYDLTANLQDGTGDYDLRFGVTFYDFSWLQDFNQEETLKKVQCPSILMHTAHPPHLKGYYDDKGILLSAMDGKDAKRVHELLKDNVFMDNLKSQHDIHQDLPATFVKAIDDLAKRSK</sequence>
<dbReference type="PANTHER" id="PTHR46438:SF2">
    <property type="entry name" value="ALPHA_BETA-HYDROLASES SUPERFAMILY PROTEIN"/>
    <property type="match status" value="1"/>
</dbReference>
<dbReference type="InterPro" id="IPR000073">
    <property type="entry name" value="AB_hydrolase_1"/>
</dbReference>
<dbReference type="PANTHER" id="PTHR46438">
    <property type="entry name" value="ALPHA/BETA-HYDROLASES SUPERFAMILY PROTEIN"/>
    <property type="match status" value="1"/>
</dbReference>
<evidence type="ECO:0000259" key="1">
    <source>
        <dbReference type="Pfam" id="PF00561"/>
    </source>
</evidence>
<protein>
    <submittedName>
        <fullName evidence="2">Putative hydrolase or acyltransferase</fullName>
    </submittedName>
</protein>